<keyword evidence="2" id="KW-0813">Transport</keyword>
<dbReference type="Gene3D" id="1.20.1250.20">
    <property type="entry name" value="MFS general substrate transporter like domains"/>
    <property type="match status" value="1"/>
</dbReference>
<dbReference type="InterPro" id="IPR005828">
    <property type="entry name" value="MFS_sugar_transport-like"/>
</dbReference>
<feature type="transmembrane region" description="Helical" evidence="8">
    <location>
        <begin position="65"/>
        <end position="85"/>
    </location>
</feature>
<sequence>MGDEGSHGYTVDEALSSLGFGTFQGAALVFAGIGWFSDAMEVTLLSFIGPALESEWSVSPTEESFLSTAIFGGMIVGSYFFGFIADAYGRRMGIRGVAIVTFATGLLSAFSPDYKSLVVLRFLVGFGAAGGHVYSSWFLEFIPTFNRGVWMLIMSFLWVIGELLETSLAWLIMPRWGWRWLLALTSVPSLTMLLLSSFAPETPRYLFMKGRKNEAVRVLERVALINRKELPTGSLVSDHRRTKPDEENVPSEETPLLSSESKKRGVKRYLGSLPELFSSDLLGITLLIWIMFFSCIFAYYGIQLMISALSSGQSDCHSLSILPENAQNDSLYINVLIACLAEIPGLLLPMLLVERLGRKLCMEILTMLTLILLLPLLSHRNGSVTTALLVGSRMFISATYNTLCLYMEEVYPTSVRASGYGLATSVGKIGGMICPLVAVGLVRGCHQTLAVIFFGGVILISGVAVLFFPFETKGRGLMDVVSNKE</sequence>
<feature type="transmembrane region" description="Helical" evidence="8">
    <location>
        <begin position="419"/>
        <end position="442"/>
    </location>
</feature>
<keyword evidence="3 8" id="KW-0812">Transmembrane</keyword>
<dbReference type="Pfam" id="PF00083">
    <property type="entry name" value="Sugar_tr"/>
    <property type="match status" value="1"/>
</dbReference>
<feature type="transmembrane region" description="Helical" evidence="8">
    <location>
        <begin position="331"/>
        <end position="353"/>
    </location>
</feature>
<dbReference type="EMBL" id="JACGWL010000008">
    <property type="protein sequence ID" value="KAK4396638.1"/>
    <property type="molecule type" value="Genomic_DNA"/>
</dbReference>
<organism evidence="10 11">
    <name type="scientific">Sesamum angolense</name>
    <dbReference type="NCBI Taxonomy" id="2727404"/>
    <lineage>
        <taxon>Eukaryota</taxon>
        <taxon>Viridiplantae</taxon>
        <taxon>Streptophyta</taxon>
        <taxon>Embryophyta</taxon>
        <taxon>Tracheophyta</taxon>
        <taxon>Spermatophyta</taxon>
        <taxon>Magnoliopsida</taxon>
        <taxon>eudicotyledons</taxon>
        <taxon>Gunneridae</taxon>
        <taxon>Pentapetalae</taxon>
        <taxon>asterids</taxon>
        <taxon>lamiids</taxon>
        <taxon>Lamiales</taxon>
        <taxon>Pedaliaceae</taxon>
        <taxon>Sesamum</taxon>
    </lineage>
</organism>
<evidence type="ECO:0000313" key="11">
    <source>
        <dbReference type="Proteomes" id="UP001289374"/>
    </source>
</evidence>
<gene>
    <name evidence="10" type="ORF">Sango_1500400</name>
</gene>
<dbReference type="InterPro" id="IPR020846">
    <property type="entry name" value="MFS_dom"/>
</dbReference>
<feature type="transmembrane region" description="Helical" evidence="8">
    <location>
        <begin position="281"/>
        <end position="302"/>
    </location>
</feature>
<dbReference type="GO" id="GO:0022857">
    <property type="term" value="F:transmembrane transporter activity"/>
    <property type="evidence" value="ECO:0007669"/>
    <property type="project" value="InterPro"/>
</dbReference>
<evidence type="ECO:0000256" key="2">
    <source>
        <dbReference type="ARBA" id="ARBA00022448"/>
    </source>
</evidence>
<feature type="transmembrane region" description="Helical" evidence="8">
    <location>
        <begin position="117"/>
        <end position="137"/>
    </location>
</feature>
<evidence type="ECO:0000313" key="10">
    <source>
        <dbReference type="EMBL" id="KAK4396638.1"/>
    </source>
</evidence>
<evidence type="ECO:0000256" key="5">
    <source>
        <dbReference type="ARBA" id="ARBA00023136"/>
    </source>
</evidence>
<keyword evidence="5 8" id="KW-0472">Membrane</keyword>
<comment type="caution">
    <text evidence="10">The sequence shown here is derived from an EMBL/GenBank/DDBJ whole genome shotgun (WGS) entry which is preliminary data.</text>
</comment>
<dbReference type="GO" id="GO:0016020">
    <property type="term" value="C:membrane"/>
    <property type="evidence" value="ECO:0007669"/>
    <property type="project" value="UniProtKB-SubCell"/>
</dbReference>
<accession>A0AAE1WN82</accession>
<name>A0AAE1WN82_9LAMI</name>
<evidence type="ECO:0000259" key="9">
    <source>
        <dbReference type="PROSITE" id="PS50850"/>
    </source>
</evidence>
<feature type="transmembrane region" description="Helical" evidence="8">
    <location>
        <begin position="178"/>
        <end position="199"/>
    </location>
</feature>
<evidence type="ECO:0000256" key="3">
    <source>
        <dbReference type="ARBA" id="ARBA00022692"/>
    </source>
</evidence>
<reference evidence="10" key="1">
    <citation type="submission" date="2020-06" db="EMBL/GenBank/DDBJ databases">
        <authorList>
            <person name="Li T."/>
            <person name="Hu X."/>
            <person name="Zhang T."/>
            <person name="Song X."/>
            <person name="Zhang H."/>
            <person name="Dai N."/>
            <person name="Sheng W."/>
            <person name="Hou X."/>
            <person name="Wei L."/>
        </authorList>
    </citation>
    <scope>NUCLEOTIDE SEQUENCE</scope>
    <source>
        <strain evidence="10">K16</strain>
        <tissue evidence="10">Leaf</tissue>
    </source>
</reference>
<dbReference type="InterPro" id="IPR036259">
    <property type="entry name" value="MFS_trans_sf"/>
</dbReference>
<evidence type="ECO:0000256" key="4">
    <source>
        <dbReference type="ARBA" id="ARBA00022989"/>
    </source>
</evidence>
<comment type="subcellular location">
    <subcellularLocation>
        <location evidence="1">Membrane</location>
        <topology evidence="1">Multi-pass membrane protein</topology>
    </subcellularLocation>
</comment>
<evidence type="ECO:0000256" key="6">
    <source>
        <dbReference type="ARBA" id="ARBA00044504"/>
    </source>
</evidence>
<feature type="compositionally biased region" description="Basic and acidic residues" evidence="7">
    <location>
        <begin position="237"/>
        <end position="246"/>
    </location>
</feature>
<dbReference type="PROSITE" id="PS50850">
    <property type="entry name" value="MFS"/>
    <property type="match status" value="1"/>
</dbReference>
<dbReference type="SUPFAM" id="SSF103473">
    <property type="entry name" value="MFS general substrate transporter"/>
    <property type="match status" value="1"/>
</dbReference>
<keyword evidence="11" id="KW-1185">Reference proteome</keyword>
<dbReference type="PANTHER" id="PTHR23511">
    <property type="entry name" value="SYNAPTIC VESICLE GLYCOPROTEIN 2"/>
    <property type="match status" value="1"/>
</dbReference>
<dbReference type="Proteomes" id="UP001289374">
    <property type="component" value="Unassembled WGS sequence"/>
</dbReference>
<feature type="transmembrane region" description="Helical" evidence="8">
    <location>
        <begin position="448"/>
        <end position="468"/>
    </location>
</feature>
<proteinExistence type="inferred from homology"/>
<evidence type="ECO:0000256" key="7">
    <source>
        <dbReference type="SAM" id="MobiDB-lite"/>
    </source>
</evidence>
<feature type="region of interest" description="Disordered" evidence="7">
    <location>
        <begin position="235"/>
        <end position="259"/>
    </location>
</feature>
<comment type="similarity">
    <text evidence="6">Belongs to the major facilitator superfamily. Phosphate:H(+) symporter (TC 2.A.1.9) family.</text>
</comment>
<dbReference type="PANTHER" id="PTHR23511:SF5">
    <property type="entry name" value="MAJOR FACILITATOR-TYPE TRANSPORTER HXNZ-RELATED"/>
    <property type="match status" value="1"/>
</dbReference>
<feature type="domain" description="Major facilitator superfamily (MFS) profile" evidence="9">
    <location>
        <begin position="27"/>
        <end position="473"/>
    </location>
</feature>
<feature type="transmembrane region" description="Helical" evidence="8">
    <location>
        <begin position="149"/>
        <end position="172"/>
    </location>
</feature>
<keyword evidence="4 8" id="KW-1133">Transmembrane helix</keyword>
<protein>
    <submittedName>
        <fullName evidence="10">Organic cation/carnitine transporter 7</fullName>
    </submittedName>
</protein>
<evidence type="ECO:0000256" key="1">
    <source>
        <dbReference type="ARBA" id="ARBA00004141"/>
    </source>
</evidence>
<dbReference type="AlphaFoldDB" id="A0AAE1WN82"/>
<evidence type="ECO:0000256" key="8">
    <source>
        <dbReference type="SAM" id="Phobius"/>
    </source>
</evidence>
<reference evidence="10" key="2">
    <citation type="journal article" date="2024" name="Plant">
        <title>Genomic evolution and insights into agronomic trait innovations of Sesamum species.</title>
        <authorList>
            <person name="Miao H."/>
            <person name="Wang L."/>
            <person name="Qu L."/>
            <person name="Liu H."/>
            <person name="Sun Y."/>
            <person name="Le M."/>
            <person name="Wang Q."/>
            <person name="Wei S."/>
            <person name="Zheng Y."/>
            <person name="Lin W."/>
            <person name="Duan Y."/>
            <person name="Cao H."/>
            <person name="Xiong S."/>
            <person name="Wang X."/>
            <person name="Wei L."/>
            <person name="Li C."/>
            <person name="Ma Q."/>
            <person name="Ju M."/>
            <person name="Zhao R."/>
            <person name="Li G."/>
            <person name="Mu C."/>
            <person name="Tian Q."/>
            <person name="Mei H."/>
            <person name="Zhang T."/>
            <person name="Gao T."/>
            <person name="Zhang H."/>
        </authorList>
    </citation>
    <scope>NUCLEOTIDE SEQUENCE</scope>
    <source>
        <strain evidence="10">K16</strain>
    </source>
</reference>
<feature type="transmembrane region" description="Helical" evidence="8">
    <location>
        <begin position="92"/>
        <end position="111"/>
    </location>
</feature>